<gene>
    <name evidence="1" type="ORF">CA264_16955</name>
</gene>
<dbReference type="RefSeq" id="WP_025608593.1">
    <property type="nucleotide sequence ID" value="NZ_CP021235.1"/>
</dbReference>
<organism evidence="1 2">
    <name type="scientific">Pontibacter actiniarum</name>
    <dbReference type="NCBI Taxonomy" id="323450"/>
    <lineage>
        <taxon>Bacteria</taxon>
        <taxon>Pseudomonadati</taxon>
        <taxon>Bacteroidota</taxon>
        <taxon>Cytophagia</taxon>
        <taxon>Cytophagales</taxon>
        <taxon>Hymenobacteraceae</taxon>
        <taxon>Pontibacter</taxon>
    </lineage>
</organism>
<dbReference type="OrthoDB" id="794757at2"/>
<sequence length="193" mass="21771">MAKYKYKPLLWVGLLLATVSCERPTPPTSAEAEASYDLTAYLAQQRQELEAERPMVLKSVATQGLAPEVVETSEVDWEDELAVFEEADLNRPSLQEYYTKQEQVLEDGSVAVEYRKLPEAAPQVHYLRLLLSPKGQLRQLTATLQDKNLIYYSQRNIALSTDPQTGDIASYNVDGVQKMIFGDSLHYEVKANL</sequence>
<dbReference type="KEGG" id="pact:CA264_16955"/>
<reference evidence="2" key="1">
    <citation type="submission" date="2017-05" db="EMBL/GenBank/DDBJ databases">
        <authorList>
            <person name="Ray J."/>
            <person name="Price M."/>
            <person name="Deutschbauer A."/>
        </authorList>
    </citation>
    <scope>NUCLEOTIDE SEQUENCE [LARGE SCALE GENOMIC DNA]</scope>
    <source>
        <strain evidence="2">DSM 19842</strain>
    </source>
</reference>
<proteinExistence type="predicted"/>
<name>A0A1X9YVU1_9BACT</name>
<protein>
    <submittedName>
        <fullName evidence="1">Uncharacterized protein</fullName>
    </submittedName>
</protein>
<dbReference type="EMBL" id="CP021235">
    <property type="protein sequence ID" value="ARS36979.1"/>
    <property type="molecule type" value="Genomic_DNA"/>
</dbReference>
<evidence type="ECO:0000313" key="1">
    <source>
        <dbReference type="EMBL" id="ARS36979.1"/>
    </source>
</evidence>
<keyword evidence="2" id="KW-1185">Reference proteome</keyword>
<accession>A0A1X9YVU1</accession>
<dbReference type="AlphaFoldDB" id="A0A1X9YVU1"/>
<dbReference type="Proteomes" id="UP000266292">
    <property type="component" value="Chromosome"/>
</dbReference>
<evidence type="ECO:0000313" key="2">
    <source>
        <dbReference type="Proteomes" id="UP000266292"/>
    </source>
</evidence>
<dbReference type="STRING" id="709015.GCA_000472485_03423"/>
<dbReference type="PROSITE" id="PS51257">
    <property type="entry name" value="PROKAR_LIPOPROTEIN"/>
    <property type="match status" value="1"/>
</dbReference>